<dbReference type="AlphaFoldDB" id="A0A846H848"/>
<protein>
    <recommendedName>
        <fullName evidence="1">DUF6745 domain-containing protein</fullName>
    </recommendedName>
</protein>
<reference evidence="2 3" key="1">
    <citation type="journal article" date="2015" name="Genome Announc.">
        <title>Draft Genome Sequence of Cyanobacterium Hassallia byssoidea Strain VB512170, Isolated from Monuments in India.</title>
        <authorList>
            <person name="Singh D."/>
            <person name="Chandrababunaidu M.M."/>
            <person name="Panda A."/>
            <person name="Sen D."/>
            <person name="Bhattacharyya S."/>
            <person name="Adhikary S.P."/>
            <person name="Tripathy S."/>
        </authorList>
    </citation>
    <scope>NUCLEOTIDE SEQUENCE [LARGE SCALE GENOMIC DNA]</scope>
    <source>
        <strain evidence="2 3">VB512170</strain>
    </source>
</reference>
<accession>A0A846H848</accession>
<feature type="domain" description="DUF6745" evidence="1">
    <location>
        <begin position="170"/>
        <end position="342"/>
    </location>
</feature>
<proteinExistence type="predicted"/>
<evidence type="ECO:0000313" key="3">
    <source>
        <dbReference type="Proteomes" id="UP000031549"/>
    </source>
</evidence>
<dbReference type="Pfam" id="PF20530">
    <property type="entry name" value="DUF6745"/>
    <property type="match status" value="1"/>
</dbReference>
<dbReference type="InterPro" id="IPR046633">
    <property type="entry name" value="DUF6745"/>
</dbReference>
<organism evidence="2 3">
    <name type="scientific">Hassallia byssoidea VB512170</name>
    <dbReference type="NCBI Taxonomy" id="1304833"/>
    <lineage>
        <taxon>Bacteria</taxon>
        <taxon>Bacillati</taxon>
        <taxon>Cyanobacteriota</taxon>
        <taxon>Cyanophyceae</taxon>
        <taxon>Nostocales</taxon>
        <taxon>Tolypothrichaceae</taxon>
        <taxon>Hassallia</taxon>
    </lineage>
</organism>
<dbReference type="Proteomes" id="UP000031549">
    <property type="component" value="Unassembled WGS sequence"/>
</dbReference>
<evidence type="ECO:0000313" key="2">
    <source>
        <dbReference type="EMBL" id="NEU73492.1"/>
    </source>
</evidence>
<sequence length="344" mass="40313">MTEIISELTPEQEALILVYRDKWRKIALSTERIDREKAAEAVKLVYAAMQEQEPEIIFVDSLYGAMKCVNQLDIPSGYTLIDELCDLRQEFENQHNFFLQFSRELSSKLGSEWDELQKEIFSLYMMIPDGYPDEWEPLPDLIEPIEWIRCFFISYDFDISVLNFPHNQQIWQALECLFKYCGRVLPYKKICIVCDRPLHLLFDNQNRLHAEGKPAIQFADGYSLYSYHGVTLPEKYGKIHPHSWESQWLLSENNAELRRVLIQGIGYDRIARELQAIELDAWAEYTLLKINADVDNEPIYLLKMTCPSTGFIHALRVPPDTQSAREAICWVNWGIDPEEFQQQT</sequence>
<comment type="caution">
    <text evidence="2">The sequence shown here is derived from an EMBL/GenBank/DDBJ whole genome shotgun (WGS) entry which is preliminary data.</text>
</comment>
<gene>
    <name evidence="2" type="ORF">PI95_013180</name>
</gene>
<keyword evidence="3" id="KW-1185">Reference proteome</keyword>
<dbReference type="RefSeq" id="WP_052324616.1">
    <property type="nucleotide sequence ID" value="NZ_JTCM02000024.1"/>
</dbReference>
<name>A0A846H848_9CYAN</name>
<evidence type="ECO:0000259" key="1">
    <source>
        <dbReference type="Pfam" id="PF20530"/>
    </source>
</evidence>
<dbReference type="EMBL" id="JTCM02000024">
    <property type="protein sequence ID" value="NEU73492.1"/>
    <property type="molecule type" value="Genomic_DNA"/>
</dbReference>